<name>A0ABT0VKR8_9LACO</name>
<evidence type="ECO:0000313" key="3">
    <source>
        <dbReference type="Proteomes" id="UP001057481"/>
    </source>
</evidence>
<dbReference type="EMBL" id="JAGMVS010000047">
    <property type="protein sequence ID" value="MCM2437050.1"/>
    <property type="molecule type" value="Genomic_DNA"/>
</dbReference>
<dbReference type="RefSeq" id="WP_205143882.1">
    <property type="nucleotide sequence ID" value="NZ_JAFBDN010000013.1"/>
</dbReference>
<dbReference type="Pfam" id="PF17255">
    <property type="entry name" value="EbsA"/>
    <property type="match status" value="1"/>
</dbReference>
<sequence length="129" mass="15311">MKPIRSFYQPSGLISIISWSWVVALGLLALIIQLEVTHFNIWTAGLLGIFIIVTYLSIYRRRVYLIDDTLFLGHIFYRYDSVEIKQLKNIKLSRHQLKFDVNGMTREYFITKNFKNVLEKRLVEKDIKI</sequence>
<reference evidence="2" key="1">
    <citation type="submission" date="2021-04" db="EMBL/GenBank/DDBJ databases">
        <title>Taxonomic assessment of Weissella genus.</title>
        <authorList>
            <person name="Fanelli F."/>
            <person name="Chieffi D."/>
            <person name="Dell'Aquila A."/>
            <person name="Gyu-Sung C."/>
            <person name="Franz C.M.A.P."/>
            <person name="Fusco V."/>
        </authorList>
    </citation>
    <scope>NUCLEOTIDE SEQUENCE</scope>
    <source>
        <strain evidence="2">LMG 25373</strain>
    </source>
</reference>
<evidence type="ECO:0000313" key="2">
    <source>
        <dbReference type="EMBL" id="MCM2437050.1"/>
    </source>
</evidence>
<dbReference type="Proteomes" id="UP001057481">
    <property type="component" value="Unassembled WGS sequence"/>
</dbReference>
<feature type="transmembrane region" description="Helical" evidence="1">
    <location>
        <begin position="12"/>
        <end position="33"/>
    </location>
</feature>
<accession>A0ABT0VKR8</accession>
<protein>
    <recommendedName>
        <fullName evidence="4">Pore-forming protein</fullName>
    </recommendedName>
</protein>
<evidence type="ECO:0000256" key="1">
    <source>
        <dbReference type="SAM" id="Phobius"/>
    </source>
</evidence>
<proteinExistence type="predicted"/>
<organism evidence="2 3">
    <name type="scientific">Periweissella beninensis</name>
    <dbReference type="NCBI Taxonomy" id="504936"/>
    <lineage>
        <taxon>Bacteria</taxon>
        <taxon>Bacillati</taxon>
        <taxon>Bacillota</taxon>
        <taxon>Bacilli</taxon>
        <taxon>Lactobacillales</taxon>
        <taxon>Lactobacillaceae</taxon>
        <taxon>Periweissella</taxon>
    </lineage>
</organism>
<keyword evidence="1" id="KW-0472">Membrane</keyword>
<dbReference type="InterPro" id="IPR020215">
    <property type="entry name" value="EbsA-like"/>
</dbReference>
<keyword evidence="1" id="KW-0812">Transmembrane</keyword>
<keyword evidence="3" id="KW-1185">Reference proteome</keyword>
<keyword evidence="1" id="KW-1133">Transmembrane helix</keyword>
<gene>
    <name evidence="2" type="ORF">KAK10_03765</name>
</gene>
<feature type="transmembrane region" description="Helical" evidence="1">
    <location>
        <begin position="39"/>
        <end position="58"/>
    </location>
</feature>
<evidence type="ECO:0008006" key="4">
    <source>
        <dbReference type="Google" id="ProtNLM"/>
    </source>
</evidence>
<comment type="caution">
    <text evidence="2">The sequence shown here is derived from an EMBL/GenBank/DDBJ whole genome shotgun (WGS) entry which is preliminary data.</text>
</comment>